<feature type="region of interest" description="Disordered" evidence="21">
    <location>
        <begin position="535"/>
        <end position="554"/>
    </location>
</feature>
<dbReference type="PROSITE" id="PS51379">
    <property type="entry name" value="4FE4S_FER_2"/>
    <property type="match status" value="4"/>
</dbReference>
<dbReference type="PROSITE" id="PS00198">
    <property type="entry name" value="4FE4S_FER_1"/>
    <property type="match status" value="2"/>
</dbReference>
<dbReference type="GO" id="GO:0016491">
    <property type="term" value="F:oxidoreductase activity"/>
    <property type="evidence" value="ECO:0007669"/>
    <property type="project" value="UniProtKB-KW"/>
</dbReference>
<dbReference type="PANTHER" id="PTHR24960:SF79">
    <property type="entry name" value="PHOTOSYSTEM I IRON-SULFUR CENTER"/>
    <property type="match status" value="1"/>
</dbReference>
<dbReference type="GO" id="GO:0042651">
    <property type="term" value="C:thylakoid membrane"/>
    <property type="evidence" value="ECO:0007669"/>
    <property type="project" value="InterPro"/>
</dbReference>
<dbReference type="Pfam" id="PF12838">
    <property type="entry name" value="Fer4_7"/>
    <property type="match status" value="2"/>
</dbReference>
<evidence type="ECO:0000256" key="11">
    <source>
        <dbReference type="ARBA" id="ARBA00022982"/>
    </source>
</evidence>
<evidence type="ECO:0000256" key="18">
    <source>
        <dbReference type="ARBA" id="ARBA00032541"/>
    </source>
</evidence>
<dbReference type="InterPro" id="IPR036034">
    <property type="entry name" value="PDZ_sf"/>
</dbReference>
<evidence type="ECO:0000313" key="24">
    <source>
        <dbReference type="Proteomes" id="UP000626109"/>
    </source>
</evidence>
<keyword evidence="15" id="KW-0472">Membrane</keyword>
<feature type="compositionally biased region" description="Basic and acidic residues" evidence="21">
    <location>
        <begin position="544"/>
        <end position="553"/>
    </location>
</feature>
<evidence type="ECO:0000256" key="7">
    <source>
        <dbReference type="ARBA" id="ARBA00022531"/>
    </source>
</evidence>
<dbReference type="EMBL" id="CAJNNW010019991">
    <property type="protein sequence ID" value="CAE8665546.1"/>
    <property type="molecule type" value="Genomic_DNA"/>
</dbReference>
<evidence type="ECO:0000256" key="3">
    <source>
        <dbReference type="ARBA" id="ARBA00013197"/>
    </source>
</evidence>
<keyword evidence="7" id="KW-0602">Photosynthesis</keyword>
<evidence type="ECO:0000259" key="22">
    <source>
        <dbReference type="PROSITE" id="PS51379"/>
    </source>
</evidence>
<keyword evidence="13" id="KW-0408">Iron</keyword>
<feature type="domain" description="4Fe-4S ferredoxin-type" evidence="22">
    <location>
        <begin position="117"/>
        <end position="148"/>
    </location>
</feature>
<evidence type="ECO:0000256" key="15">
    <source>
        <dbReference type="ARBA" id="ARBA00023136"/>
    </source>
</evidence>
<dbReference type="PANTHER" id="PTHR24960">
    <property type="entry name" value="PHOTOSYSTEM I IRON-SULFUR CENTER-RELATED"/>
    <property type="match status" value="1"/>
</dbReference>
<evidence type="ECO:0000256" key="16">
    <source>
        <dbReference type="ARBA" id="ARBA00030218"/>
    </source>
</evidence>
<protein>
    <recommendedName>
        <fullName evidence="4">Photosystem I iron-sulfur center</fullName>
        <ecNumber evidence="3">1.97.1.12</ecNumber>
    </recommendedName>
    <alternativeName>
        <fullName evidence="18">9 kDa polypeptide</fullName>
    </alternativeName>
    <alternativeName>
        <fullName evidence="19">PSI-C</fullName>
    </alternativeName>
    <alternativeName>
        <fullName evidence="16">Photosystem I subunit VII</fullName>
    </alternativeName>
    <alternativeName>
        <fullName evidence="17">PsaC</fullName>
    </alternativeName>
</protein>
<evidence type="ECO:0000256" key="6">
    <source>
        <dbReference type="ARBA" id="ARBA00022485"/>
    </source>
</evidence>
<evidence type="ECO:0000256" key="2">
    <source>
        <dbReference type="ARBA" id="ARBA00004170"/>
    </source>
</evidence>
<dbReference type="GO" id="GO:0046872">
    <property type="term" value="F:metal ion binding"/>
    <property type="evidence" value="ECO:0007669"/>
    <property type="project" value="UniProtKB-KW"/>
</dbReference>
<keyword evidence="9" id="KW-0677">Repeat</keyword>
<keyword evidence="8" id="KW-0479">Metal-binding</keyword>
<dbReference type="SUPFAM" id="SSF54862">
    <property type="entry name" value="4Fe-4S ferredoxins"/>
    <property type="match status" value="2"/>
</dbReference>
<dbReference type="GO" id="GO:0009773">
    <property type="term" value="P:photosynthetic electron transport in photosystem I"/>
    <property type="evidence" value="ECO:0007669"/>
    <property type="project" value="InterPro"/>
</dbReference>
<keyword evidence="14" id="KW-0411">Iron-sulfur</keyword>
<dbReference type="GO" id="GO:0009522">
    <property type="term" value="C:photosystem I"/>
    <property type="evidence" value="ECO:0007669"/>
    <property type="project" value="UniProtKB-KW"/>
</dbReference>
<dbReference type="GO" id="GO:0009055">
    <property type="term" value="F:electron transfer activity"/>
    <property type="evidence" value="ECO:0007669"/>
    <property type="project" value="InterPro"/>
</dbReference>
<evidence type="ECO:0000256" key="10">
    <source>
        <dbReference type="ARBA" id="ARBA00022836"/>
    </source>
</evidence>
<comment type="caution">
    <text evidence="23">The sequence shown here is derived from an EMBL/GenBank/DDBJ whole genome shotgun (WGS) entry which is preliminary data.</text>
</comment>
<evidence type="ECO:0000256" key="21">
    <source>
        <dbReference type="SAM" id="MobiDB-lite"/>
    </source>
</evidence>
<evidence type="ECO:0000256" key="13">
    <source>
        <dbReference type="ARBA" id="ARBA00023004"/>
    </source>
</evidence>
<dbReference type="InterPro" id="IPR050157">
    <property type="entry name" value="PSI_iron-sulfur_center"/>
</dbReference>
<evidence type="ECO:0000256" key="4">
    <source>
        <dbReference type="ARBA" id="ARBA00013413"/>
    </source>
</evidence>
<feature type="domain" description="4Fe-4S ferredoxin-type" evidence="22">
    <location>
        <begin position="295"/>
        <end position="326"/>
    </location>
</feature>
<sequence length="817" mass="86262">MSRLMAAAAVVAALARVSPLAFMAPAPSTSVQAQLTAQGFASEGVAGEAGTSLAGLAAASVLLGAATGFVQSRRGGLMARRSHAVKIYDTCIGCTLCVRACPTDVLEMVPATINAAKQVASSPRVEDCVGCKRCETACPTDFLSIRVYLQENEETQYSLGLDLADWSLLVVTNLSAAAMSRLMAAAAVVAALARVSPLAFMAPAPATSVQAQLTAQGFASEGVAGEAGTSLAGLAAASVLLGAATGFVQSRRGGLMARRSHAVKIYDTCIGCTLCVRACPTDVLEMVPATINAAKQVASSPRVEDCVGCKRCETACPTDFLSIRVYLQENEETQYSLGLDLAAFSHRLLEIVTPIKNDLYVWDALTGQRLAIHDNVIEGNITTLTFGLGERRLFVGSDDGSLNCINAACGALLKKLTPHTCEVTQIVCLPGKVLSLSSPEKIINIHDDTDPKKAVILKTINVSAAGVMLRMATDQGEMIVGTSEEGDVTWYNLDFAKQVSDTSQCKVKHSQAISCCKYFRDAPLIVTADAEGNLARSGNPRLDGQSESREGDAWKGAYDLELERNRLLREQLGSSGSEAALPDSVSSDTNAMPDACEISYEDKYESLVSCNKALVDHLNRAAESSKAFEDMRDVAAKLPSLFKVPLSQTKEERSVQLVRFFGKNAAFFLVHASLPLGLKLTKRESGPLQGAFVVEEVLHGGSAERSGLILPGDVLQALTVVAEGPDRSGWTDVMSNFVGGLEGGSLTQTLLDATLLGTLDDLVAAIQGNKELGPAVELTLILERAPAQCLTALEASETTVQPWTDGLASKSRSTDIK</sequence>
<accession>A0A813J7S6</accession>
<evidence type="ECO:0000256" key="8">
    <source>
        <dbReference type="ARBA" id="ARBA00022723"/>
    </source>
</evidence>
<dbReference type="Gene3D" id="3.30.70.20">
    <property type="match status" value="2"/>
</dbReference>
<dbReference type="GO" id="GO:0051539">
    <property type="term" value="F:4 iron, 4 sulfur cluster binding"/>
    <property type="evidence" value="ECO:0007669"/>
    <property type="project" value="UniProtKB-KW"/>
</dbReference>
<dbReference type="InterPro" id="IPR015943">
    <property type="entry name" value="WD40/YVTN_repeat-like_dom_sf"/>
</dbReference>
<evidence type="ECO:0000256" key="1">
    <source>
        <dbReference type="ARBA" id="ARBA00001966"/>
    </source>
</evidence>
<dbReference type="SUPFAM" id="SSF50156">
    <property type="entry name" value="PDZ domain-like"/>
    <property type="match status" value="1"/>
</dbReference>
<feature type="domain" description="4Fe-4S ferredoxin-type" evidence="22">
    <location>
        <begin position="260"/>
        <end position="289"/>
    </location>
</feature>
<dbReference type="EC" id="1.97.1.12" evidence="3"/>
<keyword evidence="10" id="KW-0603">Photosystem I</keyword>
<feature type="domain" description="4Fe-4S ferredoxin-type" evidence="22">
    <location>
        <begin position="82"/>
        <end position="111"/>
    </location>
</feature>
<comment type="subcellular location">
    <subcellularLocation>
        <location evidence="2">Membrane</location>
        <topology evidence="2">Peripheral membrane protein</topology>
    </subcellularLocation>
</comment>
<name>A0A813J7S6_POLGL</name>
<evidence type="ECO:0000256" key="20">
    <source>
        <dbReference type="ARBA" id="ARBA00048912"/>
    </source>
</evidence>
<gene>
    <name evidence="23" type="ORF">PGLA2088_LOCUS15948</name>
</gene>
<dbReference type="InterPro" id="IPR017896">
    <property type="entry name" value="4Fe4S_Fe-S-bd"/>
</dbReference>
<dbReference type="Proteomes" id="UP000626109">
    <property type="component" value="Unassembled WGS sequence"/>
</dbReference>
<evidence type="ECO:0000256" key="9">
    <source>
        <dbReference type="ARBA" id="ARBA00022737"/>
    </source>
</evidence>
<dbReference type="InterPro" id="IPR036322">
    <property type="entry name" value="WD40_repeat_dom_sf"/>
</dbReference>
<evidence type="ECO:0000256" key="12">
    <source>
        <dbReference type="ARBA" id="ARBA00023002"/>
    </source>
</evidence>
<dbReference type="Gene3D" id="2.130.10.10">
    <property type="entry name" value="YVTN repeat-like/Quinoprotein amine dehydrogenase"/>
    <property type="match status" value="1"/>
</dbReference>
<evidence type="ECO:0000313" key="23">
    <source>
        <dbReference type="EMBL" id="CAE8665546.1"/>
    </source>
</evidence>
<dbReference type="NCBIfam" id="TIGR03048">
    <property type="entry name" value="PS_I_psaC"/>
    <property type="match status" value="2"/>
</dbReference>
<dbReference type="SUPFAM" id="SSF50978">
    <property type="entry name" value="WD40 repeat-like"/>
    <property type="match status" value="1"/>
</dbReference>
<evidence type="ECO:0000256" key="19">
    <source>
        <dbReference type="ARBA" id="ARBA00033423"/>
    </source>
</evidence>
<comment type="catalytic activity">
    <reaction evidence="20">
        <text>reduced [plastocyanin] + hnu + oxidized [2Fe-2S]-[ferredoxin] = oxidized [plastocyanin] + reduced [2Fe-2S]-[ferredoxin]</text>
        <dbReference type="Rhea" id="RHEA:30407"/>
        <dbReference type="Rhea" id="RHEA-COMP:10000"/>
        <dbReference type="Rhea" id="RHEA-COMP:10001"/>
        <dbReference type="Rhea" id="RHEA-COMP:10039"/>
        <dbReference type="Rhea" id="RHEA-COMP:10040"/>
        <dbReference type="ChEBI" id="CHEBI:29036"/>
        <dbReference type="ChEBI" id="CHEBI:30212"/>
        <dbReference type="ChEBI" id="CHEBI:33737"/>
        <dbReference type="ChEBI" id="CHEBI:33738"/>
        <dbReference type="ChEBI" id="CHEBI:49552"/>
        <dbReference type="EC" id="1.97.1.12"/>
    </reaction>
</comment>
<dbReference type="AlphaFoldDB" id="A0A813J7S6"/>
<evidence type="ECO:0000256" key="17">
    <source>
        <dbReference type="ARBA" id="ARBA00031003"/>
    </source>
</evidence>
<organism evidence="23 24">
    <name type="scientific">Polarella glacialis</name>
    <name type="common">Dinoflagellate</name>
    <dbReference type="NCBI Taxonomy" id="89957"/>
    <lineage>
        <taxon>Eukaryota</taxon>
        <taxon>Sar</taxon>
        <taxon>Alveolata</taxon>
        <taxon>Dinophyceae</taxon>
        <taxon>Suessiales</taxon>
        <taxon>Suessiaceae</taxon>
        <taxon>Polarella</taxon>
    </lineage>
</organism>
<evidence type="ECO:0000256" key="5">
    <source>
        <dbReference type="ARBA" id="ARBA00022448"/>
    </source>
</evidence>
<dbReference type="InterPro" id="IPR017491">
    <property type="entry name" value="PSI_PsaC"/>
</dbReference>
<evidence type="ECO:0000256" key="14">
    <source>
        <dbReference type="ARBA" id="ARBA00023014"/>
    </source>
</evidence>
<proteinExistence type="predicted"/>
<keyword evidence="12" id="KW-0560">Oxidoreductase</keyword>
<keyword evidence="5" id="KW-0813">Transport</keyword>
<keyword evidence="11" id="KW-0249">Electron transport</keyword>
<reference evidence="23" key="1">
    <citation type="submission" date="2021-02" db="EMBL/GenBank/DDBJ databases">
        <authorList>
            <person name="Dougan E. K."/>
            <person name="Rhodes N."/>
            <person name="Thang M."/>
            <person name="Chan C."/>
        </authorList>
    </citation>
    <scope>NUCLEOTIDE SEQUENCE</scope>
</reference>
<keyword evidence="6" id="KW-0004">4Fe-4S</keyword>
<dbReference type="InterPro" id="IPR017900">
    <property type="entry name" value="4Fe4S_Fe_S_CS"/>
</dbReference>
<comment type="cofactor">
    <cofactor evidence="1">
        <name>[4Fe-4S] cluster</name>
        <dbReference type="ChEBI" id="CHEBI:49883"/>
    </cofactor>
</comment>